<name>A0A921Z9J5_MANSE</name>
<proteinExistence type="predicted"/>
<protein>
    <submittedName>
        <fullName evidence="1">Uncharacterized protein</fullName>
    </submittedName>
</protein>
<dbReference type="EMBL" id="JH668434">
    <property type="protein sequence ID" value="KAG6453009.1"/>
    <property type="molecule type" value="Genomic_DNA"/>
</dbReference>
<evidence type="ECO:0000313" key="1">
    <source>
        <dbReference type="EMBL" id="KAG6453009.1"/>
    </source>
</evidence>
<dbReference type="AlphaFoldDB" id="A0A921Z9J5"/>
<accession>A0A921Z9J5</accession>
<organism evidence="1 2">
    <name type="scientific">Manduca sexta</name>
    <name type="common">Tobacco hawkmoth</name>
    <name type="synonym">Tobacco hornworm</name>
    <dbReference type="NCBI Taxonomy" id="7130"/>
    <lineage>
        <taxon>Eukaryota</taxon>
        <taxon>Metazoa</taxon>
        <taxon>Ecdysozoa</taxon>
        <taxon>Arthropoda</taxon>
        <taxon>Hexapoda</taxon>
        <taxon>Insecta</taxon>
        <taxon>Pterygota</taxon>
        <taxon>Neoptera</taxon>
        <taxon>Endopterygota</taxon>
        <taxon>Lepidoptera</taxon>
        <taxon>Glossata</taxon>
        <taxon>Ditrysia</taxon>
        <taxon>Bombycoidea</taxon>
        <taxon>Sphingidae</taxon>
        <taxon>Sphinginae</taxon>
        <taxon>Sphingini</taxon>
        <taxon>Manduca</taxon>
    </lineage>
</organism>
<evidence type="ECO:0000313" key="2">
    <source>
        <dbReference type="Proteomes" id="UP000791440"/>
    </source>
</evidence>
<comment type="caution">
    <text evidence="1">The sequence shown here is derived from an EMBL/GenBank/DDBJ whole genome shotgun (WGS) entry which is preliminary data.</text>
</comment>
<dbReference type="Proteomes" id="UP000791440">
    <property type="component" value="Unassembled WGS sequence"/>
</dbReference>
<reference evidence="1" key="2">
    <citation type="submission" date="2020-12" db="EMBL/GenBank/DDBJ databases">
        <authorList>
            <person name="Kanost M."/>
        </authorList>
    </citation>
    <scope>NUCLEOTIDE SEQUENCE</scope>
</reference>
<sequence>MSEAEAGAEWSERLATDAVQEGGRLARGAGERDKLASCAAGLAGAAESFRAAYDLARAALLAALKPKLLAWAEALADPGSDPEEMEDDADALPMALDQFVEAARVHISARATDALLYSMLVEIVTRAENRILHHHYDRVYKI</sequence>
<keyword evidence="2" id="KW-1185">Reference proteome</keyword>
<gene>
    <name evidence="1" type="ORF">O3G_MSEX007920</name>
</gene>
<reference evidence="1" key="1">
    <citation type="journal article" date="2016" name="Insect Biochem. Mol. Biol.">
        <title>Multifaceted biological insights from a draft genome sequence of the tobacco hornworm moth, Manduca sexta.</title>
        <authorList>
            <person name="Kanost M.R."/>
            <person name="Arrese E.L."/>
            <person name="Cao X."/>
            <person name="Chen Y.R."/>
            <person name="Chellapilla S."/>
            <person name="Goldsmith M.R."/>
            <person name="Grosse-Wilde E."/>
            <person name="Heckel D.G."/>
            <person name="Herndon N."/>
            <person name="Jiang H."/>
            <person name="Papanicolaou A."/>
            <person name="Qu J."/>
            <person name="Soulages J.L."/>
            <person name="Vogel H."/>
            <person name="Walters J."/>
            <person name="Waterhouse R.M."/>
            <person name="Ahn S.J."/>
            <person name="Almeida F.C."/>
            <person name="An C."/>
            <person name="Aqrawi P."/>
            <person name="Bretschneider A."/>
            <person name="Bryant W.B."/>
            <person name="Bucks S."/>
            <person name="Chao H."/>
            <person name="Chevignon G."/>
            <person name="Christen J.M."/>
            <person name="Clarke D.F."/>
            <person name="Dittmer N.T."/>
            <person name="Ferguson L.C.F."/>
            <person name="Garavelou S."/>
            <person name="Gordon K.H.J."/>
            <person name="Gunaratna R.T."/>
            <person name="Han Y."/>
            <person name="Hauser F."/>
            <person name="He Y."/>
            <person name="Heidel-Fischer H."/>
            <person name="Hirsh A."/>
            <person name="Hu Y."/>
            <person name="Jiang H."/>
            <person name="Kalra D."/>
            <person name="Klinner C."/>
            <person name="Konig C."/>
            <person name="Kovar C."/>
            <person name="Kroll A.R."/>
            <person name="Kuwar S.S."/>
            <person name="Lee S.L."/>
            <person name="Lehman R."/>
            <person name="Li K."/>
            <person name="Li Z."/>
            <person name="Liang H."/>
            <person name="Lovelace S."/>
            <person name="Lu Z."/>
            <person name="Mansfield J.H."/>
            <person name="McCulloch K.J."/>
            <person name="Mathew T."/>
            <person name="Morton B."/>
            <person name="Muzny D.M."/>
            <person name="Neunemann D."/>
            <person name="Ongeri F."/>
            <person name="Pauchet Y."/>
            <person name="Pu L.L."/>
            <person name="Pyrousis I."/>
            <person name="Rao X.J."/>
            <person name="Redding A."/>
            <person name="Roesel C."/>
            <person name="Sanchez-Gracia A."/>
            <person name="Schaack S."/>
            <person name="Shukla A."/>
            <person name="Tetreau G."/>
            <person name="Wang Y."/>
            <person name="Xiong G.H."/>
            <person name="Traut W."/>
            <person name="Walsh T.K."/>
            <person name="Worley K.C."/>
            <person name="Wu D."/>
            <person name="Wu W."/>
            <person name="Wu Y.Q."/>
            <person name="Zhang X."/>
            <person name="Zou Z."/>
            <person name="Zucker H."/>
            <person name="Briscoe A.D."/>
            <person name="Burmester T."/>
            <person name="Clem R.J."/>
            <person name="Feyereisen R."/>
            <person name="Grimmelikhuijzen C.J.P."/>
            <person name="Hamodrakas S.J."/>
            <person name="Hansson B.S."/>
            <person name="Huguet E."/>
            <person name="Jermiin L.S."/>
            <person name="Lan Q."/>
            <person name="Lehman H.K."/>
            <person name="Lorenzen M."/>
            <person name="Merzendorfer H."/>
            <person name="Michalopoulos I."/>
            <person name="Morton D.B."/>
            <person name="Muthukrishnan S."/>
            <person name="Oakeshott J.G."/>
            <person name="Palmer W."/>
            <person name="Park Y."/>
            <person name="Passarelli A.L."/>
            <person name="Rozas J."/>
            <person name="Schwartz L.M."/>
            <person name="Smith W."/>
            <person name="Southgate A."/>
            <person name="Vilcinskas A."/>
            <person name="Vogt R."/>
            <person name="Wang P."/>
            <person name="Werren J."/>
            <person name="Yu X.Q."/>
            <person name="Zhou J.J."/>
            <person name="Brown S.J."/>
            <person name="Scherer S.E."/>
            <person name="Richards S."/>
            <person name="Blissard G.W."/>
        </authorList>
    </citation>
    <scope>NUCLEOTIDE SEQUENCE</scope>
</reference>